<reference evidence="2 3" key="1">
    <citation type="submission" date="2016-09" db="EMBL/GenBank/DDBJ databases">
        <authorList>
            <person name="Capua I."/>
            <person name="De Benedictis P."/>
            <person name="Joannis T."/>
            <person name="Lombin L.H."/>
            <person name="Cattoli G."/>
        </authorList>
    </citation>
    <scope>NUCLEOTIDE SEQUENCE [LARGE SCALE GENOMIC DNA]</scope>
    <source>
        <strain evidence="2 3">ANC 4671</strain>
    </source>
</reference>
<dbReference type="EMBL" id="MKKK01000067">
    <property type="protein sequence ID" value="OEY92263.1"/>
    <property type="molecule type" value="Genomic_DNA"/>
</dbReference>
<dbReference type="AlphaFoldDB" id="A0A1E7QZ00"/>
<evidence type="ECO:0000313" key="3">
    <source>
        <dbReference type="Proteomes" id="UP000185895"/>
    </source>
</evidence>
<sequence length="90" mass="10465">MNMNDLNSLSNALMFLAFNAFVIGCICGAFFSGHLSRILFDLGDAFRRPSRIQLKDGSYLYLWKGRYTTYEDKFSAMRLRLKALKKKRQL</sequence>
<organism evidence="2 3">
    <name type="scientific">Acinetobacter qingfengensis</name>
    <dbReference type="NCBI Taxonomy" id="1262585"/>
    <lineage>
        <taxon>Bacteria</taxon>
        <taxon>Pseudomonadati</taxon>
        <taxon>Pseudomonadota</taxon>
        <taxon>Gammaproteobacteria</taxon>
        <taxon>Moraxellales</taxon>
        <taxon>Moraxellaceae</taxon>
        <taxon>Acinetobacter</taxon>
    </lineage>
</organism>
<evidence type="ECO:0000256" key="1">
    <source>
        <dbReference type="SAM" id="Phobius"/>
    </source>
</evidence>
<keyword evidence="1" id="KW-0812">Transmembrane</keyword>
<feature type="transmembrane region" description="Helical" evidence="1">
    <location>
        <begin position="12"/>
        <end position="31"/>
    </location>
</feature>
<gene>
    <name evidence="2" type="ORF">BJI46_05820</name>
</gene>
<keyword evidence="3" id="KW-1185">Reference proteome</keyword>
<name>A0A1E7QZ00_9GAMM</name>
<dbReference type="RefSeq" id="WP_070070858.1">
    <property type="nucleotide sequence ID" value="NZ_MKKK01000067.1"/>
</dbReference>
<evidence type="ECO:0000313" key="2">
    <source>
        <dbReference type="EMBL" id="OEY92263.1"/>
    </source>
</evidence>
<keyword evidence="1" id="KW-1133">Transmembrane helix</keyword>
<protein>
    <submittedName>
        <fullName evidence="2">Uncharacterized protein</fullName>
    </submittedName>
</protein>
<proteinExistence type="predicted"/>
<dbReference type="Proteomes" id="UP000185895">
    <property type="component" value="Unassembled WGS sequence"/>
</dbReference>
<keyword evidence="1" id="KW-0472">Membrane</keyword>
<accession>A0A1E7QZ00</accession>
<comment type="caution">
    <text evidence="2">The sequence shown here is derived from an EMBL/GenBank/DDBJ whole genome shotgun (WGS) entry which is preliminary data.</text>
</comment>